<organism evidence="19 22">
    <name type="scientific">Fusicatenibacter saccharivorans</name>
    <dbReference type="NCBI Taxonomy" id="1150298"/>
    <lineage>
        <taxon>Bacteria</taxon>
        <taxon>Bacillati</taxon>
        <taxon>Bacillota</taxon>
        <taxon>Clostridia</taxon>
        <taxon>Lachnospirales</taxon>
        <taxon>Lachnospiraceae</taxon>
        <taxon>Fusicatenibacter</taxon>
    </lineage>
</organism>
<evidence type="ECO:0000256" key="6">
    <source>
        <dbReference type="ARBA" id="ARBA00022723"/>
    </source>
</evidence>
<dbReference type="SUPFAM" id="SSF140990">
    <property type="entry name" value="FtsH protease domain-like"/>
    <property type="match status" value="1"/>
</dbReference>
<dbReference type="GO" id="GO:0005886">
    <property type="term" value="C:plasma membrane"/>
    <property type="evidence" value="ECO:0007669"/>
    <property type="project" value="UniProtKB-SubCell"/>
</dbReference>
<keyword evidence="11 15" id="KW-1133">Transmembrane helix</keyword>
<evidence type="ECO:0000256" key="10">
    <source>
        <dbReference type="ARBA" id="ARBA00022840"/>
    </source>
</evidence>
<feature type="transmembrane region" description="Helical" evidence="15">
    <location>
        <begin position="12"/>
        <end position="30"/>
    </location>
</feature>
<dbReference type="Gene3D" id="3.30.720.210">
    <property type="match status" value="1"/>
</dbReference>
<keyword evidence="9 15" id="KW-0862">Zinc</keyword>
<keyword evidence="6 15" id="KW-0479">Metal-binding</keyword>
<evidence type="ECO:0000313" key="22">
    <source>
        <dbReference type="Proteomes" id="UP000095709"/>
    </source>
</evidence>
<dbReference type="EMBL" id="CYYV01000007">
    <property type="protein sequence ID" value="CUO29432.1"/>
    <property type="molecule type" value="Genomic_DNA"/>
</dbReference>
<keyword evidence="3 15" id="KW-1003">Cell membrane</keyword>
<dbReference type="Pfam" id="PF00004">
    <property type="entry name" value="AAA"/>
    <property type="match status" value="1"/>
</dbReference>
<dbReference type="Proteomes" id="UP000095709">
    <property type="component" value="Unassembled WGS sequence"/>
</dbReference>
<feature type="binding site" evidence="15">
    <location>
        <position position="506"/>
    </location>
    <ligand>
        <name>Zn(2+)</name>
        <dbReference type="ChEBI" id="CHEBI:29105"/>
        <note>catalytic</note>
    </ligand>
</feature>
<dbReference type="GO" id="GO:0008270">
    <property type="term" value="F:zinc ion binding"/>
    <property type="evidence" value="ECO:0007669"/>
    <property type="project" value="UniProtKB-UniRule"/>
</dbReference>
<sequence>MKQVQKPKKPIIFYYVVALIVILLLNLLLFPRLLEPKVTEVDYGKFLQMVDNNEISEVQIQSNEIIFSDKSSPANYYKTGVMNDYKLVDRLYEAGITEFGTPIIEQMSPLMEFLLTWVIPIVVMVALGQWLMKRMTSKMMGGMGNAMSFGKSNAKVYVQSETGIKFADVAGEDEAKEILQEIVDFLHNPKKYEEIGAKMPKGALLVGPPGTGKTLLAKAVAGEANVPFFSISGSEFVEMFVGMGAAKVRDLFQQANEKAPCIVFIDEIDTVGKKRDGGGFSGNDEREQTLNQLLAEMDGFDGKKGVVILAATNRPDSLDPALLRPGRFDRRVPVELPDLKGREEILKVHAKNIRVGDNVDYNAIARMASGASGAELANMINEAALRAVRDGRKFVTQADLEESVEVVIAGYQKKNKIMTDKEKLIVSYHEVGHALVAALQSHSAPVTKITIIPRTSGALGYTMQVDEDEHNLMSREELENKIATLTGGRVAEDLVFHSITTGASNDIEQATKVARSMITRFGMNEEFGMVAFETVTNQYLGGDTSLACSESTAAQIDEKVVAAVRKQYDKAEQLLKDNMPKLHELAKYLYEKETITGDEFMEILNLSPDQLTTTRMETN</sequence>
<dbReference type="InterPro" id="IPR041569">
    <property type="entry name" value="AAA_lid_3"/>
</dbReference>
<dbReference type="Proteomes" id="UP000095706">
    <property type="component" value="Unassembled WGS sequence"/>
</dbReference>
<dbReference type="GO" id="GO:0005524">
    <property type="term" value="F:ATP binding"/>
    <property type="evidence" value="ECO:0007669"/>
    <property type="project" value="UniProtKB-UniRule"/>
</dbReference>
<evidence type="ECO:0000256" key="7">
    <source>
        <dbReference type="ARBA" id="ARBA00022741"/>
    </source>
</evidence>
<feature type="binding site" evidence="15">
    <location>
        <position position="429"/>
    </location>
    <ligand>
        <name>Zn(2+)</name>
        <dbReference type="ChEBI" id="CHEBI:29105"/>
        <note>catalytic</note>
    </ligand>
</feature>
<dbReference type="AlphaFoldDB" id="A0A174HZ63"/>
<dbReference type="EMBL" id="CZAL01000002">
    <property type="protein sequence ID" value="CUO78408.1"/>
    <property type="molecule type" value="Genomic_DNA"/>
</dbReference>
<evidence type="ECO:0000313" key="20">
    <source>
        <dbReference type="EMBL" id="NSE16361.1"/>
    </source>
</evidence>
<dbReference type="Gene3D" id="1.10.8.60">
    <property type="match status" value="1"/>
</dbReference>
<reference evidence="20" key="3">
    <citation type="submission" date="2020-02" db="EMBL/GenBank/DDBJ databases">
        <authorList>
            <person name="Littmann E."/>
            <person name="Sorbara M."/>
        </authorList>
    </citation>
    <scope>NUCLEOTIDE SEQUENCE</scope>
    <source>
        <strain evidence="20">MSK.14.54</strain>
    </source>
</reference>
<evidence type="ECO:0000313" key="18">
    <source>
        <dbReference type="EMBL" id="CUO29432.1"/>
    </source>
</evidence>
<dbReference type="Pfam" id="PF17862">
    <property type="entry name" value="AAA_lid_3"/>
    <property type="match status" value="1"/>
</dbReference>
<evidence type="ECO:0000256" key="13">
    <source>
        <dbReference type="ARBA" id="ARBA00023136"/>
    </source>
</evidence>
<comment type="function">
    <text evidence="15">Acts as a processive, ATP-dependent zinc metallopeptidase for both cytoplasmic and membrane proteins. Plays a role in the quality control of integral membrane proteins.</text>
</comment>
<evidence type="ECO:0000256" key="11">
    <source>
        <dbReference type="ARBA" id="ARBA00022989"/>
    </source>
</evidence>
<dbReference type="GO" id="GO:0006508">
    <property type="term" value="P:proteolysis"/>
    <property type="evidence" value="ECO:0007669"/>
    <property type="project" value="UniProtKB-KW"/>
</dbReference>
<dbReference type="HAMAP" id="MF_01458">
    <property type="entry name" value="FtsH"/>
    <property type="match status" value="1"/>
</dbReference>
<dbReference type="GO" id="GO:0004176">
    <property type="term" value="F:ATP-dependent peptidase activity"/>
    <property type="evidence" value="ECO:0007669"/>
    <property type="project" value="InterPro"/>
</dbReference>
<reference evidence="21 22" key="1">
    <citation type="submission" date="2015-09" db="EMBL/GenBank/DDBJ databases">
        <authorList>
            <consortium name="Pathogen Informatics"/>
        </authorList>
    </citation>
    <scope>NUCLEOTIDE SEQUENCE [LARGE SCALE GENOMIC DNA]</scope>
    <source>
        <strain evidence="18 21">2789STDY5608849</strain>
        <strain evidence="19 22">2789STDY5834885</strain>
    </source>
</reference>
<evidence type="ECO:0000256" key="2">
    <source>
        <dbReference type="ARBA" id="ARBA00010044"/>
    </source>
</evidence>
<dbReference type="Pfam" id="PF06480">
    <property type="entry name" value="FtsH_ext"/>
    <property type="match status" value="1"/>
</dbReference>
<evidence type="ECO:0000256" key="14">
    <source>
        <dbReference type="ARBA" id="ARBA00061570"/>
    </source>
</evidence>
<keyword evidence="4 15" id="KW-0645">Protease</keyword>
<dbReference type="InterPro" id="IPR005936">
    <property type="entry name" value="FtsH"/>
</dbReference>
<dbReference type="InterPro" id="IPR000642">
    <property type="entry name" value="Peptidase_M41"/>
</dbReference>
<evidence type="ECO:0000256" key="8">
    <source>
        <dbReference type="ARBA" id="ARBA00022801"/>
    </source>
</evidence>
<evidence type="ECO:0000313" key="21">
    <source>
        <dbReference type="Proteomes" id="UP000095706"/>
    </source>
</evidence>
<dbReference type="CDD" id="cd19501">
    <property type="entry name" value="RecA-like_FtsH"/>
    <property type="match status" value="1"/>
</dbReference>
<dbReference type="GO" id="GO:0030163">
    <property type="term" value="P:protein catabolic process"/>
    <property type="evidence" value="ECO:0007669"/>
    <property type="project" value="UniProtKB-UniRule"/>
</dbReference>
<protein>
    <recommendedName>
        <fullName evidence="15">ATP-dependent zinc metalloprotease FtsH</fullName>
        <ecNumber evidence="15">3.4.24.-</ecNumber>
    </recommendedName>
</protein>
<dbReference type="Gene3D" id="3.40.50.300">
    <property type="entry name" value="P-loop containing nucleotide triphosphate hydrolases"/>
    <property type="match status" value="1"/>
</dbReference>
<dbReference type="InterPro" id="IPR003959">
    <property type="entry name" value="ATPase_AAA_core"/>
</dbReference>
<evidence type="ECO:0000256" key="12">
    <source>
        <dbReference type="ARBA" id="ARBA00023049"/>
    </source>
</evidence>
<evidence type="ECO:0000256" key="16">
    <source>
        <dbReference type="RuleBase" id="RU003651"/>
    </source>
</evidence>
<name>A0A174HZ63_9FIRM</name>
<evidence type="ECO:0000256" key="1">
    <source>
        <dbReference type="ARBA" id="ARBA00004370"/>
    </source>
</evidence>
<evidence type="ECO:0000256" key="3">
    <source>
        <dbReference type="ARBA" id="ARBA00022475"/>
    </source>
</evidence>
<gene>
    <name evidence="19" type="primary">ftsH_2</name>
    <name evidence="15" type="synonym">ftsH</name>
    <name evidence="18" type="synonym">ftsH_3</name>
    <name evidence="20" type="synonym">hflB</name>
    <name evidence="18" type="ORF">ERS852406_01665</name>
    <name evidence="19" type="ORF">ERS852498_00468</name>
    <name evidence="20" type="ORF">G5B05_08065</name>
</gene>
<dbReference type="InterPro" id="IPR037219">
    <property type="entry name" value="Peptidase_M41-like"/>
</dbReference>
<keyword evidence="23" id="KW-1185">Reference proteome</keyword>
<dbReference type="GO" id="GO:0004222">
    <property type="term" value="F:metalloendopeptidase activity"/>
    <property type="evidence" value="ECO:0007669"/>
    <property type="project" value="InterPro"/>
</dbReference>
<keyword evidence="7 15" id="KW-0547">Nucleotide-binding</keyword>
<proteinExistence type="inferred from homology"/>
<evidence type="ECO:0000259" key="17">
    <source>
        <dbReference type="SMART" id="SM00382"/>
    </source>
</evidence>
<dbReference type="FunFam" id="3.40.50.300:FF:000001">
    <property type="entry name" value="ATP-dependent zinc metalloprotease FtsH"/>
    <property type="match status" value="1"/>
</dbReference>
<dbReference type="EC" id="3.4.24.-" evidence="15"/>
<dbReference type="PANTHER" id="PTHR23076">
    <property type="entry name" value="METALLOPROTEASE M41 FTSH"/>
    <property type="match status" value="1"/>
</dbReference>
<dbReference type="PROSITE" id="PS00674">
    <property type="entry name" value="AAA"/>
    <property type="match status" value="1"/>
</dbReference>
<comment type="similarity">
    <text evidence="16">Belongs to the AAA ATPase family.</text>
</comment>
<dbReference type="FunFam" id="1.10.8.60:FF:000001">
    <property type="entry name" value="ATP-dependent zinc metalloprotease FtsH"/>
    <property type="match status" value="1"/>
</dbReference>
<evidence type="ECO:0000256" key="5">
    <source>
        <dbReference type="ARBA" id="ARBA00022692"/>
    </source>
</evidence>
<reference evidence="20 23" key="2">
    <citation type="journal article" date="2020" name="Cell Host Microbe">
        <title>Functional and Genomic Variation between Human-Derived Isolates of Lachnospiraceae Reveals Inter- and Intra-Species Diversity.</title>
        <authorList>
            <person name="Sorbara M.T."/>
            <person name="Littmann E.R."/>
            <person name="Fontana E."/>
            <person name="Moody T.U."/>
            <person name="Kohout C.E."/>
            <person name="Gjonbalaj M."/>
            <person name="Eaton V."/>
            <person name="Seok R."/>
            <person name="Leiner I.M."/>
            <person name="Pamer E.G."/>
        </authorList>
    </citation>
    <scope>NUCLEOTIDE SEQUENCE [LARGE SCALE GENOMIC DNA]</scope>
    <source>
        <strain evidence="20 23">MSK.14.54</strain>
    </source>
</reference>
<keyword evidence="5 15" id="KW-0812">Transmembrane</keyword>
<keyword evidence="13 15" id="KW-0472">Membrane</keyword>
<dbReference type="InterPro" id="IPR003960">
    <property type="entry name" value="ATPase_AAA_CS"/>
</dbReference>
<dbReference type="Pfam" id="PF01434">
    <property type="entry name" value="Peptidase_M41"/>
    <property type="match status" value="1"/>
</dbReference>
<dbReference type="InterPro" id="IPR003593">
    <property type="entry name" value="AAA+_ATPase"/>
</dbReference>
<dbReference type="FunFam" id="1.20.58.760:FF:000001">
    <property type="entry name" value="ATP-dependent zinc metalloprotease FtsH"/>
    <property type="match status" value="1"/>
</dbReference>
<feature type="transmembrane region" description="Helical" evidence="15">
    <location>
        <begin position="114"/>
        <end position="132"/>
    </location>
</feature>
<evidence type="ECO:0000256" key="15">
    <source>
        <dbReference type="HAMAP-Rule" id="MF_01458"/>
    </source>
</evidence>
<keyword evidence="12 15" id="KW-0482">Metalloprotease</keyword>
<keyword evidence="10 15" id="KW-0067">ATP-binding</keyword>
<dbReference type="EMBL" id="JAAITQ010000012">
    <property type="protein sequence ID" value="NSE16361.1"/>
    <property type="molecule type" value="Genomic_DNA"/>
</dbReference>
<dbReference type="Gene3D" id="1.20.58.760">
    <property type="entry name" value="Peptidase M41"/>
    <property type="match status" value="1"/>
</dbReference>
<dbReference type="PANTHER" id="PTHR23076:SF97">
    <property type="entry name" value="ATP-DEPENDENT ZINC METALLOPROTEASE YME1L1"/>
    <property type="match status" value="1"/>
</dbReference>
<evidence type="ECO:0000256" key="4">
    <source>
        <dbReference type="ARBA" id="ARBA00022670"/>
    </source>
</evidence>
<comment type="subunit">
    <text evidence="15">Homohexamer.</text>
</comment>
<dbReference type="GO" id="GO:0016887">
    <property type="term" value="F:ATP hydrolysis activity"/>
    <property type="evidence" value="ECO:0007669"/>
    <property type="project" value="UniProtKB-UniRule"/>
</dbReference>
<dbReference type="RefSeq" id="WP_022461128.1">
    <property type="nucleotide sequence ID" value="NZ_CAXSRP010000004.1"/>
</dbReference>
<feature type="binding site" evidence="15">
    <location>
        <position position="433"/>
    </location>
    <ligand>
        <name>Zn(2+)</name>
        <dbReference type="ChEBI" id="CHEBI:29105"/>
        <note>catalytic</note>
    </ligand>
</feature>
<feature type="binding site" evidence="15">
    <location>
        <begin position="207"/>
        <end position="214"/>
    </location>
    <ligand>
        <name>ATP</name>
        <dbReference type="ChEBI" id="CHEBI:30616"/>
    </ligand>
</feature>
<dbReference type="Proteomes" id="UP000768180">
    <property type="component" value="Unassembled WGS sequence"/>
</dbReference>
<dbReference type="SUPFAM" id="SSF52540">
    <property type="entry name" value="P-loop containing nucleoside triphosphate hydrolases"/>
    <property type="match status" value="1"/>
</dbReference>
<dbReference type="InterPro" id="IPR011546">
    <property type="entry name" value="Pept_M41_FtsH_extracell"/>
</dbReference>
<evidence type="ECO:0000313" key="23">
    <source>
        <dbReference type="Proteomes" id="UP000768180"/>
    </source>
</evidence>
<accession>A0A174HZ63</accession>
<dbReference type="SMART" id="SM00382">
    <property type="entry name" value="AAA"/>
    <property type="match status" value="1"/>
</dbReference>
<comment type="similarity">
    <text evidence="2 15">In the C-terminal section; belongs to the peptidase M41 family.</text>
</comment>
<dbReference type="NCBIfam" id="TIGR01241">
    <property type="entry name" value="FtsH_fam"/>
    <property type="match status" value="1"/>
</dbReference>
<comment type="subcellular location">
    <subcellularLocation>
        <location evidence="15">Cell membrane</location>
        <topology evidence="15">Multi-pass membrane protein</topology>
        <orientation evidence="15">Cytoplasmic side</orientation>
    </subcellularLocation>
    <subcellularLocation>
        <location evidence="1">Membrane</location>
    </subcellularLocation>
</comment>
<evidence type="ECO:0000313" key="19">
    <source>
        <dbReference type="EMBL" id="CUO78408.1"/>
    </source>
</evidence>
<evidence type="ECO:0000256" key="9">
    <source>
        <dbReference type="ARBA" id="ARBA00022833"/>
    </source>
</evidence>
<keyword evidence="8 15" id="KW-0378">Hydrolase</keyword>
<dbReference type="InterPro" id="IPR027417">
    <property type="entry name" value="P-loop_NTPase"/>
</dbReference>
<feature type="domain" description="AAA+ ATPase" evidence="17">
    <location>
        <begin position="199"/>
        <end position="338"/>
    </location>
</feature>
<comment type="similarity">
    <text evidence="14 15">In the central section; belongs to the AAA ATPase family.</text>
</comment>
<feature type="active site" evidence="15">
    <location>
        <position position="430"/>
    </location>
</feature>
<comment type="cofactor">
    <cofactor evidence="15">
        <name>Zn(2+)</name>
        <dbReference type="ChEBI" id="CHEBI:29105"/>
    </cofactor>
    <text evidence="15">Binds 1 zinc ion per subunit.</text>
</comment>